<protein>
    <recommendedName>
        <fullName evidence="3">RING-type E3 ubiquitin transferase</fullName>
        <ecNumber evidence="3">2.3.2.27</ecNumber>
    </recommendedName>
</protein>
<proteinExistence type="predicted"/>
<feature type="domain" description="RING-type" evidence="16">
    <location>
        <begin position="352"/>
        <end position="394"/>
    </location>
</feature>
<feature type="signal peptide" evidence="15">
    <location>
        <begin position="1"/>
        <end position="21"/>
    </location>
</feature>
<feature type="compositionally biased region" description="Polar residues" evidence="13">
    <location>
        <begin position="278"/>
        <end position="287"/>
    </location>
</feature>
<dbReference type="EMBL" id="OUUZ01000019">
    <property type="protein sequence ID" value="SPQ27328.1"/>
    <property type="molecule type" value="Genomic_DNA"/>
</dbReference>
<dbReference type="Pfam" id="PF13639">
    <property type="entry name" value="zf-RING_2"/>
    <property type="match status" value="1"/>
</dbReference>
<feature type="region of interest" description="Disordered" evidence="13">
    <location>
        <begin position="478"/>
        <end position="549"/>
    </location>
</feature>
<keyword evidence="11 14" id="KW-0472">Membrane</keyword>
<keyword evidence="10 14" id="KW-1133">Transmembrane helix</keyword>
<dbReference type="CDD" id="cd16454">
    <property type="entry name" value="RING-H2_PA-TM-RING"/>
    <property type="match status" value="1"/>
</dbReference>
<evidence type="ECO:0000256" key="14">
    <source>
        <dbReference type="SAM" id="Phobius"/>
    </source>
</evidence>
<evidence type="ECO:0000259" key="16">
    <source>
        <dbReference type="PROSITE" id="PS50089"/>
    </source>
</evidence>
<name>A0A3S4CCH6_9PEZI</name>
<comment type="subcellular location">
    <subcellularLocation>
        <location evidence="2">Membrane</location>
        <topology evidence="2">Multi-pass membrane protein</topology>
    </subcellularLocation>
</comment>
<evidence type="ECO:0000256" key="3">
    <source>
        <dbReference type="ARBA" id="ARBA00012483"/>
    </source>
</evidence>
<sequence length="549" mass="59425">MALSGWLFAASLLQALCRVLAEDARIAPIPDPPEWQLASLLHLQLAAPESEALHLTYNVYPLTEDAGLNQTDRSSIWIRGSLVAAEDPDNADALANQDTIAFLCCDNDNATAVVNRLMEDAPRAILLYSIHGNSCSLDGDDLSYNTIYTMGDSDEAADTVNNTIRAGGTLRATITGSLNATNTPSSTQEQQNGSNSAIAMSVLYSITGLITVLFLIIIVSGAVRAHRYPERYGPRSGYGGRPPQSRAKGLARAVLETLPIVRFGDPAKGDRSFELESQRSATAQDPTLGTRLSAIPEEPRTPQDRKSDVASMSGAAPQPEVTPAESQQSDADAVGRERHKAEGRPSDEHVVCSICTEDFTVGEEVRLLPCSHQFHPPCIDPWLINISGTCPLCRLDLGTHSEQTAVADRDDPFLSAPPLAATENWNEHDDGTTTANNNNSSSSNNNNTAQQQRRRSSRFLDLHRLRHASVEERIEILRRHSSRHQAQRAAGGGGGNGELTEEEQRGRRARLADRLRERFHIRTTAPAATMTTTTTTATTGPPAEGGERS</sequence>
<dbReference type="PANTHER" id="PTHR45977:SF4">
    <property type="entry name" value="RING-TYPE DOMAIN-CONTAINING PROTEIN"/>
    <property type="match status" value="1"/>
</dbReference>
<keyword evidence="7 12" id="KW-0863">Zinc-finger</keyword>
<feature type="compositionally biased region" description="Basic and acidic residues" evidence="13">
    <location>
        <begin position="502"/>
        <end position="520"/>
    </location>
</feature>
<keyword evidence="4" id="KW-0808">Transferase</keyword>
<dbReference type="AlphaFoldDB" id="A0A3S4CCH6"/>
<keyword evidence="6" id="KW-0479">Metal-binding</keyword>
<dbReference type="GO" id="GO:0008270">
    <property type="term" value="F:zinc ion binding"/>
    <property type="evidence" value="ECO:0007669"/>
    <property type="project" value="UniProtKB-KW"/>
</dbReference>
<evidence type="ECO:0000256" key="11">
    <source>
        <dbReference type="ARBA" id="ARBA00023136"/>
    </source>
</evidence>
<feature type="region of interest" description="Disordered" evidence="13">
    <location>
        <begin position="229"/>
        <end position="249"/>
    </location>
</feature>
<feature type="transmembrane region" description="Helical" evidence="14">
    <location>
        <begin position="202"/>
        <end position="223"/>
    </location>
</feature>
<accession>A0A3S4CCH6</accession>
<evidence type="ECO:0000256" key="4">
    <source>
        <dbReference type="ARBA" id="ARBA00022679"/>
    </source>
</evidence>
<comment type="catalytic activity">
    <reaction evidence="1">
        <text>S-ubiquitinyl-[E2 ubiquitin-conjugating enzyme]-L-cysteine + [acceptor protein]-L-lysine = [E2 ubiquitin-conjugating enzyme]-L-cysteine + N(6)-ubiquitinyl-[acceptor protein]-L-lysine.</text>
        <dbReference type="EC" id="2.3.2.27"/>
    </reaction>
</comment>
<keyword evidence="8" id="KW-0833">Ubl conjugation pathway</keyword>
<evidence type="ECO:0000256" key="1">
    <source>
        <dbReference type="ARBA" id="ARBA00000900"/>
    </source>
</evidence>
<dbReference type="GO" id="GO:0006511">
    <property type="term" value="P:ubiquitin-dependent protein catabolic process"/>
    <property type="evidence" value="ECO:0007669"/>
    <property type="project" value="TreeGrafter"/>
</dbReference>
<dbReference type="GO" id="GO:0061630">
    <property type="term" value="F:ubiquitin protein ligase activity"/>
    <property type="evidence" value="ECO:0007669"/>
    <property type="project" value="UniProtKB-EC"/>
</dbReference>
<evidence type="ECO:0000256" key="5">
    <source>
        <dbReference type="ARBA" id="ARBA00022692"/>
    </source>
</evidence>
<dbReference type="InterPro" id="IPR001841">
    <property type="entry name" value="Znf_RING"/>
</dbReference>
<organism evidence="17 18">
    <name type="scientific">Thermothielavioides terrestris</name>
    <dbReference type="NCBI Taxonomy" id="2587410"/>
    <lineage>
        <taxon>Eukaryota</taxon>
        <taxon>Fungi</taxon>
        <taxon>Dikarya</taxon>
        <taxon>Ascomycota</taxon>
        <taxon>Pezizomycotina</taxon>
        <taxon>Sordariomycetes</taxon>
        <taxon>Sordariomycetidae</taxon>
        <taxon>Sordariales</taxon>
        <taxon>Chaetomiaceae</taxon>
        <taxon>Thermothielavioides</taxon>
    </lineage>
</organism>
<feature type="compositionally biased region" description="Basic and acidic residues" evidence="13">
    <location>
        <begin position="297"/>
        <end position="308"/>
    </location>
</feature>
<dbReference type="Gene3D" id="3.30.40.10">
    <property type="entry name" value="Zinc/RING finger domain, C3HC4 (zinc finger)"/>
    <property type="match status" value="1"/>
</dbReference>
<feature type="compositionally biased region" description="Low complexity" evidence="13">
    <location>
        <begin position="432"/>
        <end position="451"/>
    </location>
</feature>
<dbReference type="GO" id="GO:0016567">
    <property type="term" value="P:protein ubiquitination"/>
    <property type="evidence" value="ECO:0007669"/>
    <property type="project" value="TreeGrafter"/>
</dbReference>
<feature type="region of interest" description="Disordered" evidence="13">
    <location>
        <begin position="406"/>
        <end position="462"/>
    </location>
</feature>
<evidence type="ECO:0000256" key="15">
    <source>
        <dbReference type="SAM" id="SignalP"/>
    </source>
</evidence>
<evidence type="ECO:0000256" key="7">
    <source>
        <dbReference type="ARBA" id="ARBA00022771"/>
    </source>
</evidence>
<dbReference type="Proteomes" id="UP000289323">
    <property type="component" value="Unassembled WGS sequence"/>
</dbReference>
<keyword evidence="5 14" id="KW-0812">Transmembrane</keyword>
<evidence type="ECO:0000256" key="8">
    <source>
        <dbReference type="ARBA" id="ARBA00022786"/>
    </source>
</evidence>
<keyword evidence="15" id="KW-0732">Signal</keyword>
<dbReference type="EC" id="2.3.2.27" evidence="3"/>
<feature type="chain" id="PRO_5018726851" description="RING-type E3 ubiquitin transferase" evidence="15">
    <location>
        <begin position="22"/>
        <end position="549"/>
    </location>
</feature>
<evidence type="ECO:0000256" key="13">
    <source>
        <dbReference type="SAM" id="MobiDB-lite"/>
    </source>
</evidence>
<evidence type="ECO:0000256" key="12">
    <source>
        <dbReference type="PROSITE-ProRule" id="PRU00175"/>
    </source>
</evidence>
<dbReference type="SMART" id="SM00184">
    <property type="entry name" value="RING"/>
    <property type="match status" value="1"/>
</dbReference>
<evidence type="ECO:0000256" key="6">
    <source>
        <dbReference type="ARBA" id="ARBA00022723"/>
    </source>
</evidence>
<gene>
    <name evidence="17" type="ORF">TT172_LOCUS9747</name>
</gene>
<reference evidence="17 18" key="1">
    <citation type="submission" date="2018-04" db="EMBL/GenBank/DDBJ databases">
        <authorList>
            <person name="Huttner S."/>
            <person name="Dainat J."/>
        </authorList>
    </citation>
    <scope>NUCLEOTIDE SEQUENCE [LARGE SCALE GENOMIC DNA]</scope>
</reference>
<evidence type="ECO:0000313" key="17">
    <source>
        <dbReference type="EMBL" id="SPQ27328.1"/>
    </source>
</evidence>
<feature type="compositionally biased region" description="Basic and acidic residues" evidence="13">
    <location>
        <begin position="333"/>
        <end position="347"/>
    </location>
</feature>
<feature type="region of interest" description="Disordered" evidence="13">
    <location>
        <begin position="275"/>
        <end position="347"/>
    </location>
</feature>
<evidence type="ECO:0000256" key="2">
    <source>
        <dbReference type="ARBA" id="ARBA00004141"/>
    </source>
</evidence>
<dbReference type="PANTHER" id="PTHR45977">
    <property type="entry name" value="TARGET OF ERK KINASE MPK-1"/>
    <property type="match status" value="1"/>
</dbReference>
<dbReference type="InterPro" id="IPR013083">
    <property type="entry name" value="Znf_RING/FYVE/PHD"/>
</dbReference>
<evidence type="ECO:0000313" key="18">
    <source>
        <dbReference type="Proteomes" id="UP000289323"/>
    </source>
</evidence>
<feature type="compositionally biased region" description="Low complexity" evidence="13">
    <location>
        <begin position="523"/>
        <end position="542"/>
    </location>
</feature>
<evidence type="ECO:0000256" key="9">
    <source>
        <dbReference type="ARBA" id="ARBA00022833"/>
    </source>
</evidence>
<evidence type="ECO:0000256" key="10">
    <source>
        <dbReference type="ARBA" id="ARBA00022989"/>
    </source>
</evidence>
<keyword evidence="9" id="KW-0862">Zinc</keyword>
<dbReference type="GO" id="GO:0016020">
    <property type="term" value="C:membrane"/>
    <property type="evidence" value="ECO:0007669"/>
    <property type="project" value="UniProtKB-SubCell"/>
</dbReference>
<dbReference type="PROSITE" id="PS50089">
    <property type="entry name" value="ZF_RING_2"/>
    <property type="match status" value="1"/>
</dbReference>
<dbReference type="SUPFAM" id="SSF57850">
    <property type="entry name" value="RING/U-box"/>
    <property type="match status" value="1"/>
</dbReference>